<dbReference type="GO" id="GO:0016020">
    <property type="term" value="C:membrane"/>
    <property type="evidence" value="ECO:0007669"/>
    <property type="project" value="UniProtKB-SubCell"/>
</dbReference>
<dbReference type="InterPro" id="IPR018108">
    <property type="entry name" value="MCP_transmembrane"/>
</dbReference>
<dbReference type="InterPro" id="IPR023395">
    <property type="entry name" value="MCP_dom_sf"/>
</dbReference>
<dbReference type="EMBL" id="LHPG02000021">
    <property type="protein sequence ID" value="PRW20928.1"/>
    <property type="molecule type" value="Genomic_DNA"/>
</dbReference>
<organism evidence="8 9">
    <name type="scientific">Chlorella sorokiniana</name>
    <name type="common">Freshwater green alga</name>
    <dbReference type="NCBI Taxonomy" id="3076"/>
    <lineage>
        <taxon>Eukaryota</taxon>
        <taxon>Viridiplantae</taxon>
        <taxon>Chlorophyta</taxon>
        <taxon>core chlorophytes</taxon>
        <taxon>Trebouxiophyceae</taxon>
        <taxon>Chlorellales</taxon>
        <taxon>Chlorellaceae</taxon>
        <taxon>Chlorella clade</taxon>
        <taxon>Chlorella</taxon>
    </lineage>
</organism>
<dbReference type="AlphaFoldDB" id="A0A2P6TE61"/>
<comment type="caution">
    <text evidence="8">The sequence shown here is derived from an EMBL/GenBank/DDBJ whole genome shotgun (WGS) entry which is preliminary data.</text>
</comment>
<evidence type="ECO:0000313" key="9">
    <source>
        <dbReference type="Proteomes" id="UP000239899"/>
    </source>
</evidence>
<proteinExistence type="inferred from homology"/>
<evidence type="ECO:0000256" key="4">
    <source>
        <dbReference type="ARBA" id="ARBA00022737"/>
    </source>
</evidence>
<evidence type="ECO:0000256" key="6">
    <source>
        <dbReference type="PROSITE-ProRule" id="PRU00282"/>
    </source>
</evidence>
<dbReference type="OrthoDB" id="270584at2759"/>
<dbReference type="GO" id="GO:0055085">
    <property type="term" value="P:transmembrane transport"/>
    <property type="evidence" value="ECO:0007669"/>
    <property type="project" value="InterPro"/>
</dbReference>
<keyword evidence="2 7" id="KW-0813">Transport</keyword>
<evidence type="ECO:0000256" key="5">
    <source>
        <dbReference type="ARBA" id="ARBA00023136"/>
    </source>
</evidence>
<evidence type="ECO:0000256" key="7">
    <source>
        <dbReference type="RuleBase" id="RU000488"/>
    </source>
</evidence>
<feature type="repeat" description="Solcar" evidence="6">
    <location>
        <begin position="25"/>
        <end position="109"/>
    </location>
</feature>
<protein>
    <submittedName>
        <fullName evidence="8">Mitochondrial substrate carrier family P-like</fullName>
    </submittedName>
</protein>
<dbReference type="Proteomes" id="UP000239899">
    <property type="component" value="Unassembled WGS sequence"/>
</dbReference>
<dbReference type="InterPro" id="IPR002067">
    <property type="entry name" value="MCP"/>
</dbReference>
<evidence type="ECO:0000256" key="1">
    <source>
        <dbReference type="ARBA" id="ARBA00004141"/>
    </source>
</evidence>
<keyword evidence="5 6" id="KW-0472">Membrane</keyword>
<dbReference type="SUPFAM" id="SSF103506">
    <property type="entry name" value="Mitochondrial carrier"/>
    <property type="match status" value="1"/>
</dbReference>
<gene>
    <name evidence="8" type="ORF">C2E21_8677</name>
</gene>
<keyword evidence="4" id="KW-0677">Repeat</keyword>
<accession>A0A2P6TE61</accession>
<dbReference type="Gene3D" id="1.50.40.10">
    <property type="entry name" value="Mitochondrial carrier domain"/>
    <property type="match status" value="1"/>
</dbReference>
<evidence type="ECO:0000256" key="3">
    <source>
        <dbReference type="ARBA" id="ARBA00022692"/>
    </source>
</evidence>
<keyword evidence="3 6" id="KW-0812">Transmembrane</keyword>
<reference evidence="8 9" key="1">
    <citation type="journal article" date="2018" name="Plant J.">
        <title>Genome sequences of Chlorella sorokiniana UTEX 1602 and Micractinium conductrix SAG 241.80: implications to maltose excretion by a green alga.</title>
        <authorList>
            <person name="Arriola M.B."/>
            <person name="Velmurugan N."/>
            <person name="Zhang Y."/>
            <person name="Plunkett M.H."/>
            <person name="Hondzo H."/>
            <person name="Barney B.M."/>
        </authorList>
    </citation>
    <scope>NUCLEOTIDE SEQUENCE [LARGE SCALE GENOMIC DNA]</scope>
    <source>
        <strain evidence="9">UTEX 1602</strain>
    </source>
</reference>
<evidence type="ECO:0000256" key="2">
    <source>
        <dbReference type="ARBA" id="ARBA00022448"/>
    </source>
</evidence>
<dbReference type="Pfam" id="PF00153">
    <property type="entry name" value="Mito_carr"/>
    <property type="match status" value="4"/>
</dbReference>
<evidence type="ECO:0000313" key="8">
    <source>
        <dbReference type="EMBL" id="PRW20928.1"/>
    </source>
</evidence>
<dbReference type="PANTHER" id="PTHR24089">
    <property type="entry name" value="SOLUTE CARRIER FAMILY 25"/>
    <property type="match status" value="1"/>
</dbReference>
<keyword evidence="9" id="KW-1185">Reference proteome</keyword>
<comment type="subcellular location">
    <subcellularLocation>
        <location evidence="1">Membrane</location>
        <topology evidence="1">Multi-pass membrane protein</topology>
    </subcellularLocation>
</comment>
<dbReference type="PRINTS" id="PR00926">
    <property type="entry name" value="MITOCARRIER"/>
</dbReference>
<feature type="repeat" description="Solcar" evidence="6">
    <location>
        <begin position="272"/>
        <end position="355"/>
    </location>
</feature>
<feature type="repeat" description="Solcar" evidence="6">
    <location>
        <begin position="375"/>
        <end position="480"/>
    </location>
</feature>
<dbReference type="PROSITE" id="PS50920">
    <property type="entry name" value="SOLCAR"/>
    <property type="match status" value="3"/>
</dbReference>
<comment type="similarity">
    <text evidence="7">Belongs to the mitochondrial carrier (TC 2.A.29) family.</text>
</comment>
<name>A0A2P6TE61_CHLSO</name>
<sequence>MLRQHGVDMPSLPSGAVWDTLRALPVPAKELIAGGVAGGAAKTAVAPLERAKILFQTGKLRGAALGPTLRGIYGTEGLPGLFRGNGASVLRIVPYAAVHFWCYEHYRRLLVAAEVLGAQEHRVPPALDLVAGSAAGGTAVVLTYPLDLVRTRLAFMTEAGGALRSSSSSSSSRAATAAGAAALQAQGAAARSPLAAFRAALAAAAHSSSSTAGSSSSSSSGLAARPPYVARYSGAGLLLSSSRGCSSGACVAGRNGLSSAAARLAAGLPLPTSSISSGSCSGRVQGQAMAAVRPLHSLALGLPTHQPHHTIRSILLGTLRNEGVRGLYHGVGASLYGILPYAGLKFFTYQHLKQWYHHSRPRELTRTGVDGKPRLPVPVMLTFGAVAGLVAQTATYPLDVVRRQMQVEGLRLAEAGATSPTAQMSAGTQQLSLRSAPQALVLLARTHGWRCLYAGLSINYMKVVPSTAIGFTLYDYCKSALALPTNL</sequence>